<evidence type="ECO:0000313" key="6">
    <source>
        <dbReference type="EMBL" id="ARP80739.1"/>
    </source>
</evidence>
<dbReference type="AlphaFoldDB" id="A0A1W6YIC3"/>
<organism evidence="6 7">
    <name type="scientific">Bordetella genomosp. 8</name>
    <dbReference type="NCBI Taxonomy" id="1416806"/>
    <lineage>
        <taxon>Bacteria</taxon>
        <taxon>Pseudomonadati</taxon>
        <taxon>Pseudomonadota</taxon>
        <taxon>Betaproteobacteria</taxon>
        <taxon>Burkholderiales</taxon>
        <taxon>Alcaligenaceae</taxon>
        <taxon>Bordetella</taxon>
    </lineage>
</organism>
<dbReference type="GO" id="GO:0042597">
    <property type="term" value="C:periplasmic space"/>
    <property type="evidence" value="ECO:0007669"/>
    <property type="project" value="UniProtKB-SubCell"/>
</dbReference>
<dbReference type="PANTHER" id="PTHR30024:SF47">
    <property type="entry name" value="TAURINE-BINDING PERIPLASMIC PROTEIN"/>
    <property type="match status" value="1"/>
</dbReference>
<keyword evidence="3" id="KW-0732">Signal</keyword>
<gene>
    <name evidence="6" type="ORF">CAL12_07745</name>
</gene>
<evidence type="ECO:0000256" key="1">
    <source>
        <dbReference type="ARBA" id="ARBA00004418"/>
    </source>
</evidence>
<dbReference type="Pfam" id="PF09084">
    <property type="entry name" value="NMT1"/>
    <property type="match status" value="1"/>
</dbReference>
<keyword evidence="7" id="KW-1185">Reference proteome</keyword>
<dbReference type="KEGG" id="bgv:CAL12_07745"/>
<dbReference type="InterPro" id="IPR001638">
    <property type="entry name" value="Solute-binding_3/MltF_N"/>
</dbReference>
<dbReference type="Proteomes" id="UP000194151">
    <property type="component" value="Chromosome"/>
</dbReference>
<reference evidence="6 7" key="1">
    <citation type="submission" date="2017-05" db="EMBL/GenBank/DDBJ databases">
        <title>Complete and WGS of Bordetella genogroups.</title>
        <authorList>
            <person name="Spilker T."/>
            <person name="LiPuma J."/>
        </authorList>
    </citation>
    <scope>NUCLEOTIDE SEQUENCE [LARGE SCALE GENOMIC DNA]</scope>
    <source>
        <strain evidence="6 7">AU19157</strain>
    </source>
</reference>
<evidence type="ECO:0000313" key="7">
    <source>
        <dbReference type="Proteomes" id="UP000194151"/>
    </source>
</evidence>
<accession>A0A1W6YIC3</accession>
<evidence type="ECO:0000256" key="4">
    <source>
        <dbReference type="SAM" id="MobiDB-lite"/>
    </source>
</evidence>
<comment type="similarity">
    <text evidence="2">Belongs to the bacterial solute-binding protein SsuA/TauA family.</text>
</comment>
<dbReference type="SMART" id="SM00062">
    <property type="entry name" value="PBPb"/>
    <property type="match status" value="1"/>
</dbReference>
<feature type="region of interest" description="Disordered" evidence="4">
    <location>
        <begin position="1"/>
        <end position="24"/>
    </location>
</feature>
<feature type="domain" description="Solute-binding protein family 3/N-terminal" evidence="5">
    <location>
        <begin position="64"/>
        <end position="285"/>
    </location>
</feature>
<proteinExistence type="inferred from homology"/>
<evidence type="ECO:0000256" key="3">
    <source>
        <dbReference type="ARBA" id="ARBA00022729"/>
    </source>
</evidence>
<name>A0A1W6YIC3_9BORD</name>
<evidence type="ECO:0000259" key="5">
    <source>
        <dbReference type="SMART" id="SM00062"/>
    </source>
</evidence>
<dbReference type="Gene3D" id="3.40.190.10">
    <property type="entry name" value="Periplasmic binding protein-like II"/>
    <property type="match status" value="2"/>
</dbReference>
<dbReference type="GO" id="GO:0042918">
    <property type="term" value="P:alkanesulfonate transmembrane transport"/>
    <property type="evidence" value="ECO:0007669"/>
    <property type="project" value="TreeGrafter"/>
</dbReference>
<sequence>MRRQAWPAGAPSRQASRAGNEETLMETEETMHKKTTTGALARCAGVAILALAMHGAAQAEEIVVSNYGVSANGMPFAVAMAKGFFKQEGAKVTGILTSAGGGTTLRNMLAGNAPYAEVNPNAVIAAAQQGADIRIVSDNVLTVAEFVWAVKKDSPIKSVRDLKGRKMGYTNPRSTSQALATLVLQSGGLKTEDVELVKTGGFGEGVAALDTGLVDAAPIPEPLWSKYRDKYRAVAVAQDMLPPIANVIGIAAGSGVSPEREAFIKGVIRARRLAVEYMEKHPDESGDIVAQVYNLEPAVARAAVRNLVTSRTSGVPYWGPGDIHMDGLKRAVDVQKMVGAIKGDVDLDKLIDTRYLPDDLKKVK</sequence>
<evidence type="ECO:0000256" key="2">
    <source>
        <dbReference type="ARBA" id="ARBA00010742"/>
    </source>
</evidence>
<dbReference type="SUPFAM" id="SSF53850">
    <property type="entry name" value="Periplasmic binding protein-like II"/>
    <property type="match status" value="1"/>
</dbReference>
<dbReference type="PANTHER" id="PTHR30024">
    <property type="entry name" value="ALIPHATIC SULFONATES-BINDING PROTEIN-RELATED"/>
    <property type="match status" value="1"/>
</dbReference>
<protein>
    <recommendedName>
        <fullName evidence="5">Solute-binding protein family 3/N-terminal domain-containing protein</fullName>
    </recommendedName>
</protein>
<dbReference type="EMBL" id="CP021108">
    <property type="protein sequence ID" value="ARP80739.1"/>
    <property type="molecule type" value="Genomic_DNA"/>
</dbReference>
<dbReference type="STRING" id="1416806.CAL12_07745"/>
<comment type="subcellular location">
    <subcellularLocation>
        <location evidence="1">Periplasm</location>
    </subcellularLocation>
</comment>
<dbReference type="InterPro" id="IPR015168">
    <property type="entry name" value="SsuA/THI5"/>
</dbReference>